<feature type="region of interest" description="Disordered" evidence="1">
    <location>
        <begin position="1"/>
        <end position="77"/>
    </location>
</feature>
<organism evidence="2 3">
    <name type="scientific">Parthenolecanium corni</name>
    <dbReference type="NCBI Taxonomy" id="536013"/>
    <lineage>
        <taxon>Eukaryota</taxon>
        <taxon>Metazoa</taxon>
        <taxon>Ecdysozoa</taxon>
        <taxon>Arthropoda</taxon>
        <taxon>Hexapoda</taxon>
        <taxon>Insecta</taxon>
        <taxon>Pterygota</taxon>
        <taxon>Neoptera</taxon>
        <taxon>Paraneoptera</taxon>
        <taxon>Hemiptera</taxon>
        <taxon>Sternorrhyncha</taxon>
        <taxon>Coccoidea</taxon>
        <taxon>Coccidae</taxon>
        <taxon>Parthenolecanium</taxon>
    </lineage>
</organism>
<protein>
    <submittedName>
        <fullName evidence="2">Uncharacterized protein</fullName>
    </submittedName>
</protein>
<feature type="compositionally biased region" description="Basic and acidic residues" evidence="1">
    <location>
        <begin position="1"/>
        <end position="23"/>
    </location>
</feature>
<sequence>MSFSEKEKLVENGQAERSEEKRISGSGSCCIGQKGKGSAPERADSKTYQSTIKEKSNDTSLPQSSSTTAGASADENKKMSTDCVALMKSKCNYKSNTNGRKVSATSKQLDQPVEDSHQGPKASTSTPLPGSKVDTGSRQDQSTRMPAFVTPTSGTQGSCCLKSASKNGGVAATLSSMTPRKPAGPCCHQFSSTGAESANGASKPADSSNCQPKSAAPSSKSAADFNKYDESPSPCAACKKYQDSKIIFTGGTPSVSQPEIIKCPHKLKRLKDECEGYD</sequence>
<evidence type="ECO:0000313" key="3">
    <source>
        <dbReference type="Proteomes" id="UP001367676"/>
    </source>
</evidence>
<evidence type="ECO:0000313" key="2">
    <source>
        <dbReference type="EMBL" id="KAK7584251.1"/>
    </source>
</evidence>
<name>A0AAN9Y2F5_9HEMI</name>
<feature type="compositionally biased region" description="Polar residues" evidence="1">
    <location>
        <begin position="189"/>
        <end position="211"/>
    </location>
</feature>
<feature type="compositionally biased region" description="Polar residues" evidence="1">
    <location>
        <begin position="121"/>
        <end position="158"/>
    </location>
</feature>
<feature type="compositionally biased region" description="Polar residues" evidence="1">
    <location>
        <begin position="94"/>
        <end position="109"/>
    </location>
</feature>
<accession>A0AAN9Y2F5</accession>
<dbReference type="EMBL" id="JBBCAQ010000032">
    <property type="protein sequence ID" value="KAK7584251.1"/>
    <property type="molecule type" value="Genomic_DNA"/>
</dbReference>
<evidence type="ECO:0000256" key="1">
    <source>
        <dbReference type="SAM" id="MobiDB-lite"/>
    </source>
</evidence>
<keyword evidence="3" id="KW-1185">Reference proteome</keyword>
<gene>
    <name evidence="2" type="ORF">V9T40_005214</name>
</gene>
<dbReference type="Proteomes" id="UP001367676">
    <property type="component" value="Unassembled WGS sequence"/>
</dbReference>
<feature type="compositionally biased region" description="Polar residues" evidence="1">
    <location>
        <begin position="58"/>
        <end position="70"/>
    </location>
</feature>
<feature type="compositionally biased region" description="Low complexity" evidence="1">
    <location>
        <begin position="212"/>
        <end position="223"/>
    </location>
</feature>
<reference evidence="2 3" key="1">
    <citation type="submission" date="2024-03" db="EMBL/GenBank/DDBJ databases">
        <title>Adaptation during the transition from Ophiocordyceps entomopathogen to insect associate is accompanied by gene loss and intensified selection.</title>
        <authorList>
            <person name="Ward C.M."/>
            <person name="Onetto C.A."/>
            <person name="Borneman A.R."/>
        </authorList>
    </citation>
    <scope>NUCLEOTIDE SEQUENCE [LARGE SCALE GENOMIC DNA]</scope>
    <source>
        <strain evidence="2">AWRI1</strain>
        <tissue evidence="2">Single Adult Female</tissue>
    </source>
</reference>
<proteinExistence type="predicted"/>
<comment type="caution">
    <text evidence="2">The sequence shown here is derived from an EMBL/GenBank/DDBJ whole genome shotgun (WGS) entry which is preliminary data.</text>
</comment>
<feature type="region of interest" description="Disordered" evidence="1">
    <location>
        <begin position="94"/>
        <end position="233"/>
    </location>
</feature>
<dbReference type="AlphaFoldDB" id="A0AAN9Y2F5"/>